<dbReference type="EMBL" id="CAJOBC010005642">
    <property type="protein sequence ID" value="CAF3870761.1"/>
    <property type="molecule type" value="Genomic_DNA"/>
</dbReference>
<dbReference type="GO" id="GO:0005794">
    <property type="term" value="C:Golgi apparatus"/>
    <property type="evidence" value="ECO:0007669"/>
    <property type="project" value="TreeGrafter"/>
</dbReference>
<evidence type="ECO:0000256" key="5">
    <source>
        <dbReference type="ARBA" id="ARBA00023136"/>
    </source>
</evidence>
<dbReference type="GO" id="GO:0005384">
    <property type="term" value="F:manganese ion transmembrane transporter activity"/>
    <property type="evidence" value="ECO:0007669"/>
    <property type="project" value="TreeGrafter"/>
</dbReference>
<evidence type="ECO:0000313" key="10">
    <source>
        <dbReference type="Proteomes" id="UP000663829"/>
    </source>
</evidence>
<evidence type="ECO:0000313" key="9">
    <source>
        <dbReference type="EMBL" id="CAF3870761.1"/>
    </source>
</evidence>
<keyword evidence="10" id="KW-1185">Reference proteome</keyword>
<dbReference type="GO" id="GO:0016020">
    <property type="term" value="C:membrane"/>
    <property type="evidence" value="ECO:0007669"/>
    <property type="project" value="UniProtKB-SubCell"/>
</dbReference>
<feature type="transmembrane region" description="Helical" evidence="7">
    <location>
        <begin position="262"/>
        <end position="282"/>
    </location>
</feature>
<organism evidence="8 10">
    <name type="scientific">Didymodactylos carnosus</name>
    <dbReference type="NCBI Taxonomy" id="1234261"/>
    <lineage>
        <taxon>Eukaryota</taxon>
        <taxon>Metazoa</taxon>
        <taxon>Spiralia</taxon>
        <taxon>Gnathifera</taxon>
        <taxon>Rotifera</taxon>
        <taxon>Eurotatoria</taxon>
        <taxon>Bdelloidea</taxon>
        <taxon>Philodinida</taxon>
        <taxon>Philodinidae</taxon>
        <taxon>Didymodactylos</taxon>
    </lineage>
</organism>
<keyword evidence="4 7" id="KW-1133">Transmembrane helix</keyword>
<dbReference type="Proteomes" id="UP000681722">
    <property type="component" value="Unassembled WGS sequence"/>
</dbReference>
<comment type="subcellular location">
    <subcellularLocation>
        <location evidence="1">Membrane</location>
        <topology evidence="1">Multi-pass membrane protein</topology>
    </subcellularLocation>
</comment>
<evidence type="ECO:0008006" key="11">
    <source>
        <dbReference type="Google" id="ProtNLM"/>
    </source>
</evidence>
<feature type="compositionally biased region" description="Low complexity" evidence="6">
    <location>
        <begin position="208"/>
        <end position="217"/>
    </location>
</feature>
<dbReference type="OrthoDB" id="442680at2759"/>
<dbReference type="SUPFAM" id="SSF55315">
    <property type="entry name" value="L30e-like"/>
    <property type="match status" value="1"/>
</dbReference>
<gene>
    <name evidence="8" type="ORF">GPM918_LOCUS18995</name>
    <name evidence="9" type="ORF">SRO942_LOCUS18992</name>
</gene>
<dbReference type="PANTHER" id="PTHR12608:SF1">
    <property type="entry name" value="TRANSMEMBRANE PROTEIN 165"/>
    <property type="match status" value="1"/>
</dbReference>
<dbReference type="InterPro" id="IPR029064">
    <property type="entry name" value="Ribosomal_eL30-like_sf"/>
</dbReference>
<dbReference type="GO" id="GO:0032468">
    <property type="term" value="P:Golgi calcium ion homeostasis"/>
    <property type="evidence" value="ECO:0007669"/>
    <property type="project" value="TreeGrafter"/>
</dbReference>
<evidence type="ECO:0000256" key="1">
    <source>
        <dbReference type="ARBA" id="ARBA00004141"/>
    </source>
</evidence>
<dbReference type="EMBL" id="CAJNOQ010005642">
    <property type="protein sequence ID" value="CAF1106080.1"/>
    <property type="molecule type" value="Genomic_DNA"/>
</dbReference>
<accession>A0A814PGE2</accession>
<feature type="transmembrane region" description="Helical" evidence="7">
    <location>
        <begin position="7"/>
        <end position="27"/>
    </location>
</feature>
<dbReference type="GO" id="GO:0032472">
    <property type="term" value="P:Golgi calcium ion transport"/>
    <property type="evidence" value="ECO:0007669"/>
    <property type="project" value="TreeGrafter"/>
</dbReference>
<evidence type="ECO:0000256" key="4">
    <source>
        <dbReference type="ARBA" id="ARBA00022989"/>
    </source>
</evidence>
<feature type="transmembrane region" description="Helical" evidence="7">
    <location>
        <begin position="78"/>
        <end position="96"/>
    </location>
</feature>
<feature type="compositionally biased region" description="Basic residues" evidence="6">
    <location>
        <begin position="488"/>
        <end position="508"/>
    </location>
</feature>
<feature type="region of interest" description="Disordered" evidence="6">
    <location>
        <begin position="485"/>
        <end position="508"/>
    </location>
</feature>
<keyword evidence="3 7" id="KW-0812">Transmembrane</keyword>
<reference evidence="8" key="1">
    <citation type="submission" date="2021-02" db="EMBL/GenBank/DDBJ databases">
        <authorList>
            <person name="Nowell W R."/>
        </authorList>
    </citation>
    <scope>NUCLEOTIDE SEQUENCE</scope>
</reference>
<dbReference type="Proteomes" id="UP000663829">
    <property type="component" value="Unassembled WGS sequence"/>
</dbReference>
<comment type="similarity">
    <text evidence="2">Belongs to the GDT1 family.</text>
</comment>
<dbReference type="AlphaFoldDB" id="A0A814PGE2"/>
<feature type="region of interest" description="Disordered" evidence="6">
    <location>
        <begin position="194"/>
        <end position="217"/>
    </location>
</feature>
<name>A0A814PGE2_9BILA</name>
<dbReference type="GO" id="GO:0015085">
    <property type="term" value="F:calcium ion transmembrane transporter activity"/>
    <property type="evidence" value="ECO:0007669"/>
    <property type="project" value="TreeGrafter"/>
</dbReference>
<dbReference type="InterPro" id="IPR049555">
    <property type="entry name" value="GDT1-like_CS"/>
</dbReference>
<evidence type="ECO:0000313" key="8">
    <source>
        <dbReference type="EMBL" id="CAF1106080.1"/>
    </source>
</evidence>
<evidence type="ECO:0000256" key="3">
    <source>
        <dbReference type="ARBA" id="ARBA00022692"/>
    </source>
</evidence>
<dbReference type="InterPro" id="IPR001727">
    <property type="entry name" value="GDT1-like"/>
</dbReference>
<feature type="transmembrane region" description="Helical" evidence="7">
    <location>
        <begin position="117"/>
        <end position="137"/>
    </location>
</feature>
<evidence type="ECO:0000256" key="7">
    <source>
        <dbReference type="SAM" id="Phobius"/>
    </source>
</evidence>
<dbReference type="Pfam" id="PF01169">
    <property type="entry name" value="GDT1"/>
    <property type="match status" value="2"/>
</dbReference>
<feature type="transmembrane region" description="Helical" evidence="7">
    <location>
        <begin position="149"/>
        <end position="166"/>
    </location>
</feature>
<evidence type="ECO:0000256" key="2">
    <source>
        <dbReference type="ARBA" id="ARBA00009190"/>
    </source>
</evidence>
<dbReference type="PANTHER" id="PTHR12608">
    <property type="entry name" value="TRANSMEMBRANE PROTEIN HTP-1 RELATED"/>
    <property type="match status" value="1"/>
</dbReference>
<keyword evidence="5 7" id="KW-0472">Membrane</keyword>
<sequence length="508" mass="57087">MALSTRAYVLVSSVILSLLLISLFIYAHNHYQREHKPLTEILLSNGTKIFVNNDKSNEQTKQLNQDWHDKIKDKLHNSANFGFIHALLASLSVIVVSELGDKTFFIAAIMAMRHPRLVIYGGAMGALGFMTILSALLGNIVTKFVPRIYTYYISSVLFACFGVKMLRDGYIMSPDEGTDEYDEVQQDIEKAESSLDPEGGLPLPNGGTSSQQRSQSKQLRTTSFLRRYISPIFLQAFIMTFLAEWGDRSQITTIVLAASENLFGVIVGGTVGHGLCTGLAVLGGRFMKVYLASSVQHNWPSIPDVIEERIISCLIEQFELIEQTIPLKRSRNKQNRIRTKKTTTTTTTEKRDENNKILVEKYTHPIKQHLAIGTRSVVRCLKQPNQCLLTLVCTSLEPIILTKPILLLSQMNSIPAVRVRNLSSTLTKIFSIPHCATIAFRSTSMINTELKFLIENIIQLIHGENTSKIQEKEKIMYVPGKLIAPHQNPKRTKTAQIVKKKKNKKKNS</sequence>
<evidence type="ECO:0000256" key="6">
    <source>
        <dbReference type="SAM" id="MobiDB-lite"/>
    </source>
</evidence>
<protein>
    <recommendedName>
        <fullName evidence="11">GDT1 family protein</fullName>
    </recommendedName>
</protein>
<comment type="caution">
    <text evidence="8">The sequence shown here is derived from an EMBL/GenBank/DDBJ whole genome shotgun (WGS) entry which is preliminary data.</text>
</comment>
<proteinExistence type="inferred from homology"/>
<feature type="transmembrane region" description="Helical" evidence="7">
    <location>
        <begin position="224"/>
        <end position="242"/>
    </location>
</feature>
<dbReference type="PROSITE" id="PS01214">
    <property type="entry name" value="UPF0016"/>
    <property type="match status" value="1"/>
</dbReference>